<name>A0ABN1YDZ6_9ACTN</name>
<keyword evidence="10" id="KW-0812">Transmembrane</keyword>
<dbReference type="PANTHER" id="PTHR24421">
    <property type="entry name" value="NITRATE/NITRITE SENSOR PROTEIN NARX-RELATED"/>
    <property type="match status" value="1"/>
</dbReference>
<keyword evidence="7" id="KW-0067">ATP-binding</keyword>
<keyword evidence="3" id="KW-0597">Phosphoprotein</keyword>
<evidence type="ECO:0000313" key="13">
    <source>
        <dbReference type="Proteomes" id="UP001499863"/>
    </source>
</evidence>
<keyword evidence="10" id="KW-0472">Membrane</keyword>
<dbReference type="Gene3D" id="1.20.5.1930">
    <property type="match status" value="1"/>
</dbReference>
<evidence type="ECO:0000256" key="3">
    <source>
        <dbReference type="ARBA" id="ARBA00022553"/>
    </source>
</evidence>
<dbReference type="Gene3D" id="3.30.565.10">
    <property type="entry name" value="Histidine kinase-like ATPase, C-terminal domain"/>
    <property type="match status" value="1"/>
</dbReference>
<dbReference type="SUPFAM" id="SSF55874">
    <property type="entry name" value="ATPase domain of HSP90 chaperone/DNA topoisomerase II/histidine kinase"/>
    <property type="match status" value="1"/>
</dbReference>
<keyword evidence="8" id="KW-0902">Two-component regulatory system</keyword>
<feature type="transmembrane region" description="Helical" evidence="10">
    <location>
        <begin position="70"/>
        <end position="92"/>
    </location>
</feature>
<comment type="catalytic activity">
    <reaction evidence="1">
        <text>ATP + protein L-histidine = ADP + protein N-phospho-L-histidine.</text>
        <dbReference type="EC" id="2.7.13.3"/>
    </reaction>
</comment>
<dbReference type="RefSeq" id="WP_344340528.1">
    <property type="nucleotide sequence ID" value="NZ_BAAAKJ010000294.1"/>
</dbReference>
<dbReference type="EMBL" id="BAAAKJ010000294">
    <property type="protein sequence ID" value="GAA1405449.1"/>
    <property type="molecule type" value="Genomic_DNA"/>
</dbReference>
<evidence type="ECO:0000256" key="10">
    <source>
        <dbReference type="SAM" id="Phobius"/>
    </source>
</evidence>
<keyword evidence="4" id="KW-0808">Transferase</keyword>
<dbReference type="InterPro" id="IPR036890">
    <property type="entry name" value="HATPase_C_sf"/>
</dbReference>
<feature type="transmembrane region" description="Helical" evidence="10">
    <location>
        <begin position="104"/>
        <end position="124"/>
    </location>
</feature>
<evidence type="ECO:0000256" key="9">
    <source>
        <dbReference type="SAM" id="Coils"/>
    </source>
</evidence>
<dbReference type="PANTHER" id="PTHR24421:SF10">
    <property type="entry name" value="NITRATE_NITRITE SENSOR PROTEIN NARQ"/>
    <property type="match status" value="1"/>
</dbReference>
<dbReference type="CDD" id="cd16917">
    <property type="entry name" value="HATPase_UhpB-NarQ-NarX-like"/>
    <property type="match status" value="1"/>
</dbReference>
<keyword evidence="9" id="KW-0175">Coiled coil</keyword>
<feature type="domain" description="Signal transduction histidine kinase subgroup 3 dimerisation and phosphoacceptor" evidence="11">
    <location>
        <begin position="189"/>
        <end position="253"/>
    </location>
</feature>
<evidence type="ECO:0000256" key="5">
    <source>
        <dbReference type="ARBA" id="ARBA00022741"/>
    </source>
</evidence>
<proteinExistence type="predicted"/>
<protein>
    <recommendedName>
        <fullName evidence="2">histidine kinase</fullName>
        <ecNumber evidence="2">2.7.13.3</ecNumber>
    </recommendedName>
</protein>
<sequence>MDVIARAWSKAVRTALPGPWRAGAVIREAVGALLLGGLALLIEVASRSGLALAMGSAVVLLFLLRRGLPATVLVLTSVACGFGGGPLPLLICAGWSAGARVRRVAVLAGSFTGGWTLMTLFGVLKDAGQVPVKLIVGFSLGGFLLLAVLPALWGRYRAQRRALMDALSERNEQLLRERAMVAHQARLRERHRIAQDMHDSLGHQLALISVHTGALEVDRTLTDRQREAVGVLRLAAVTAMRELREVVGVLHDESSMAPSAPVAGAGAAGAGPVVVAGGVDGIDGLVASSRAAGTVVSLARDGERRALSASAGHAAYRVVQEALTNAHKHAPGAPITVALRYEPDALVVEVVNPAAPEPVGARPGGAVAAVSGGQGLTGLRERARLVGGMVHAGPTTEAGFRLAAVLPYEGAETPAGAGSVTTDAGADGARETDGAWETGGAGGTDVAWGVRGALDGAPLVGPAPSRRRSPAIGCAIGGIAVLLVLLGLLIWGVVGFVRSAQDSTVRRTVYEEVRLGTPEEEMERLLPPGSDFFTQNLRGTGPTPPTGSVCRYFLSDHQSGGGWNEDTAIRFCFKDGVLVDKQLYQAKQ</sequence>
<feature type="transmembrane region" description="Helical" evidence="10">
    <location>
        <begin position="20"/>
        <end position="41"/>
    </location>
</feature>
<keyword evidence="13" id="KW-1185">Reference proteome</keyword>
<evidence type="ECO:0000256" key="6">
    <source>
        <dbReference type="ARBA" id="ARBA00022777"/>
    </source>
</evidence>
<evidence type="ECO:0000256" key="4">
    <source>
        <dbReference type="ARBA" id="ARBA00022679"/>
    </source>
</evidence>
<keyword evidence="6" id="KW-0418">Kinase</keyword>
<dbReference type="InterPro" id="IPR011712">
    <property type="entry name" value="Sig_transdc_His_kin_sub3_dim/P"/>
</dbReference>
<organism evidence="12 13">
    <name type="scientific">Kitasatospora putterlickiae</name>
    <dbReference type="NCBI Taxonomy" id="221725"/>
    <lineage>
        <taxon>Bacteria</taxon>
        <taxon>Bacillati</taxon>
        <taxon>Actinomycetota</taxon>
        <taxon>Actinomycetes</taxon>
        <taxon>Kitasatosporales</taxon>
        <taxon>Streptomycetaceae</taxon>
        <taxon>Kitasatospora</taxon>
    </lineage>
</organism>
<reference evidence="12 13" key="1">
    <citation type="journal article" date="2019" name="Int. J. Syst. Evol. Microbiol.">
        <title>The Global Catalogue of Microorganisms (GCM) 10K type strain sequencing project: providing services to taxonomists for standard genome sequencing and annotation.</title>
        <authorList>
            <consortium name="The Broad Institute Genomics Platform"/>
            <consortium name="The Broad Institute Genome Sequencing Center for Infectious Disease"/>
            <person name="Wu L."/>
            <person name="Ma J."/>
        </authorList>
    </citation>
    <scope>NUCLEOTIDE SEQUENCE [LARGE SCALE GENOMIC DNA]</scope>
    <source>
        <strain evidence="12 13">JCM 12393</strain>
    </source>
</reference>
<keyword evidence="5" id="KW-0547">Nucleotide-binding</keyword>
<gene>
    <name evidence="12" type="ORF">GCM10009639_52390</name>
</gene>
<feature type="coiled-coil region" evidence="9">
    <location>
        <begin position="157"/>
        <end position="184"/>
    </location>
</feature>
<evidence type="ECO:0000256" key="8">
    <source>
        <dbReference type="ARBA" id="ARBA00023012"/>
    </source>
</evidence>
<evidence type="ECO:0000256" key="7">
    <source>
        <dbReference type="ARBA" id="ARBA00022840"/>
    </source>
</evidence>
<dbReference type="EC" id="2.7.13.3" evidence="2"/>
<dbReference type="Pfam" id="PF07730">
    <property type="entry name" value="HisKA_3"/>
    <property type="match status" value="1"/>
</dbReference>
<evidence type="ECO:0000313" key="12">
    <source>
        <dbReference type="EMBL" id="GAA1405449.1"/>
    </source>
</evidence>
<keyword evidence="10" id="KW-1133">Transmembrane helix</keyword>
<comment type="caution">
    <text evidence="12">The sequence shown here is derived from an EMBL/GenBank/DDBJ whole genome shotgun (WGS) entry which is preliminary data.</text>
</comment>
<dbReference type="Proteomes" id="UP001499863">
    <property type="component" value="Unassembled WGS sequence"/>
</dbReference>
<evidence type="ECO:0000256" key="2">
    <source>
        <dbReference type="ARBA" id="ARBA00012438"/>
    </source>
</evidence>
<evidence type="ECO:0000259" key="11">
    <source>
        <dbReference type="Pfam" id="PF07730"/>
    </source>
</evidence>
<feature type="transmembrane region" description="Helical" evidence="10">
    <location>
        <begin position="130"/>
        <end position="153"/>
    </location>
</feature>
<evidence type="ECO:0000256" key="1">
    <source>
        <dbReference type="ARBA" id="ARBA00000085"/>
    </source>
</evidence>
<feature type="transmembrane region" description="Helical" evidence="10">
    <location>
        <begin position="472"/>
        <end position="497"/>
    </location>
</feature>
<dbReference type="InterPro" id="IPR050482">
    <property type="entry name" value="Sensor_HK_TwoCompSys"/>
</dbReference>
<accession>A0ABN1YDZ6</accession>